<evidence type="ECO:0000256" key="5">
    <source>
        <dbReference type="ARBA" id="ARBA00022989"/>
    </source>
</evidence>
<feature type="transmembrane region" description="Helical" evidence="7">
    <location>
        <begin position="164"/>
        <end position="189"/>
    </location>
</feature>
<dbReference type="InterPro" id="IPR036259">
    <property type="entry name" value="MFS_trans_sf"/>
</dbReference>
<keyword evidence="5 7" id="KW-1133">Transmembrane helix</keyword>
<feature type="transmembrane region" description="Helical" evidence="7">
    <location>
        <begin position="385"/>
        <end position="407"/>
    </location>
</feature>
<gene>
    <name evidence="8" type="ORF">LDX53_09470</name>
</gene>
<dbReference type="PANTHER" id="PTHR43266">
    <property type="entry name" value="MACROLIDE-EFFLUX PROTEIN"/>
    <property type="match status" value="1"/>
</dbReference>
<dbReference type="GO" id="GO:0005886">
    <property type="term" value="C:plasma membrane"/>
    <property type="evidence" value="ECO:0007669"/>
    <property type="project" value="UniProtKB-SubCell"/>
</dbReference>
<feature type="transmembrane region" description="Helical" evidence="7">
    <location>
        <begin position="12"/>
        <end position="35"/>
    </location>
</feature>
<evidence type="ECO:0000256" key="2">
    <source>
        <dbReference type="ARBA" id="ARBA00022448"/>
    </source>
</evidence>
<reference evidence="8" key="1">
    <citation type="submission" date="2021-09" db="EMBL/GenBank/DDBJ databases">
        <title>Lactobacillus species from Apis mellifera, Switzerland.</title>
        <authorList>
            <person name="Pfister J."/>
            <person name="Brown A."/>
            <person name="Neumann P."/>
            <person name="Collaud A."/>
            <person name="Retschnig G."/>
            <person name="Perreten V."/>
        </authorList>
    </citation>
    <scope>NUCLEOTIDE SEQUENCE</scope>
    <source>
        <strain evidence="8">IBH002</strain>
        <plasmid evidence="8">pIBH002-2</plasmid>
    </source>
</reference>
<feature type="transmembrane region" description="Helical" evidence="7">
    <location>
        <begin position="261"/>
        <end position="283"/>
    </location>
</feature>
<keyword evidence="8" id="KW-0614">Plasmid</keyword>
<name>A0AA47B5W3_9LACO</name>
<evidence type="ECO:0000256" key="3">
    <source>
        <dbReference type="ARBA" id="ARBA00022475"/>
    </source>
</evidence>
<dbReference type="AlphaFoldDB" id="A0AA47B5W3"/>
<evidence type="ECO:0000256" key="4">
    <source>
        <dbReference type="ARBA" id="ARBA00022692"/>
    </source>
</evidence>
<dbReference type="EMBL" id="CP084391">
    <property type="protein sequence ID" value="UZX30649.1"/>
    <property type="molecule type" value="Genomic_DNA"/>
</dbReference>
<evidence type="ECO:0000256" key="6">
    <source>
        <dbReference type="ARBA" id="ARBA00023136"/>
    </source>
</evidence>
<feature type="transmembrane region" description="Helical" evidence="7">
    <location>
        <begin position="319"/>
        <end position="337"/>
    </location>
</feature>
<feature type="transmembrane region" description="Helical" evidence="7">
    <location>
        <begin position="76"/>
        <end position="94"/>
    </location>
</feature>
<evidence type="ECO:0000313" key="9">
    <source>
        <dbReference type="Proteomes" id="UP001164557"/>
    </source>
</evidence>
<sequence length="419" mass="45317">MDVFLRNKNYRKFSIAGFLSSAGNILFYLAFMTYASKLQNYALALSLISITEAIPDLLGSVAGYIADRTQNKFKMITWLAVIRFILYMLVGFLFTRNNIAGWNLVLIVIAINFISDLSGSYSGGLETPIIVNLVSEEEVAEAEGFTGGVSSILQMLAQFAGSGLLLFMSYSGLAVVNALTFLIAGLIFANVGHNYYKVHSEATQEAVNNQNFFKTMINSFKQLKKEKGIFTILITIALLNGVLGALEPLISIMIAANKTTMIIGTFSFTIALFGAIGSIGAAIGSILGTKLFKSTSLLIIALIDTIFSAGMVITIFSKNIILCMFMFFFLAFFAGTASPKLEQWIVTSVDRTILSSTIGAVNTILIVTSPLVTAVISTISAATSVYYSLGTLLIGSIIVFGVILHIIRKTNLDKQPVEN</sequence>
<dbReference type="KEGG" id="lhs:DLD54_08770"/>
<keyword evidence="9" id="KW-1185">Reference proteome</keyword>
<organism evidence="8 9">
    <name type="scientific">Lactobacillus helsingborgensis</name>
    <dbReference type="NCBI Taxonomy" id="1218494"/>
    <lineage>
        <taxon>Bacteria</taxon>
        <taxon>Bacillati</taxon>
        <taxon>Bacillota</taxon>
        <taxon>Bacilli</taxon>
        <taxon>Lactobacillales</taxon>
        <taxon>Lactobacillaceae</taxon>
        <taxon>Lactobacillus</taxon>
    </lineage>
</organism>
<proteinExistence type="predicted"/>
<dbReference type="Gene3D" id="1.20.1250.20">
    <property type="entry name" value="MFS general substrate transporter like domains"/>
    <property type="match status" value="1"/>
</dbReference>
<feature type="transmembrane region" description="Helical" evidence="7">
    <location>
        <begin position="358"/>
        <end position="379"/>
    </location>
</feature>
<evidence type="ECO:0000256" key="7">
    <source>
        <dbReference type="SAM" id="Phobius"/>
    </source>
</evidence>
<comment type="subcellular location">
    <subcellularLocation>
        <location evidence="1">Cell membrane</location>
        <topology evidence="1">Multi-pass membrane protein</topology>
    </subcellularLocation>
</comment>
<keyword evidence="3" id="KW-1003">Cell membrane</keyword>
<keyword evidence="2" id="KW-0813">Transport</keyword>
<dbReference type="Pfam" id="PF07690">
    <property type="entry name" value="MFS_1"/>
    <property type="match status" value="1"/>
</dbReference>
<feature type="transmembrane region" description="Helical" evidence="7">
    <location>
        <begin position="295"/>
        <end position="313"/>
    </location>
</feature>
<dbReference type="GO" id="GO:0022857">
    <property type="term" value="F:transmembrane transporter activity"/>
    <property type="evidence" value="ECO:0007669"/>
    <property type="project" value="InterPro"/>
</dbReference>
<geneLocation type="plasmid" evidence="8 9">
    <name>pIBH002-2</name>
</geneLocation>
<protein>
    <submittedName>
        <fullName evidence="8">MFS transporter</fullName>
    </submittedName>
</protein>
<keyword evidence="6 7" id="KW-0472">Membrane</keyword>
<dbReference type="SUPFAM" id="SSF103473">
    <property type="entry name" value="MFS general substrate transporter"/>
    <property type="match status" value="1"/>
</dbReference>
<dbReference type="RefSeq" id="WP_109919033.1">
    <property type="nucleotide sequence ID" value="NZ_CP029545.1"/>
</dbReference>
<accession>A0AA47B5W3</accession>
<dbReference type="Proteomes" id="UP001164557">
    <property type="component" value="Plasmid pIBH002-2"/>
</dbReference>
<dbReference type="InterPro" id="IPR011701">
    <property type="entry name" value="MFS"/>
</dbReference>
<evidence type="ECO:0000313" key="8">
    <source>
        <dbReference type="EMBL" id="UZX30649.1"/>
    </source>
</evidence>
<feature type="transmembrane region" description="Helical" evidence="7">
    <location>
        <begin position="229"/>
        <end position="255"/>
    </location>
</feature>
<dbReference type="PANTHER" id="PTHR43266:SF2">
    <property type="entry name" value="MAJOR FACILITATOR SUPERFAMILY (MFS) PROFILE DOMAIN-CONTAINING PROTEIN"/>
    <property type="match status" value="1"/>
</dbReference>
<evidence type="ECO:0000256" key="1">
    <source>
        <dbReference type="ARBA" id="ARBA00004651"/>
    </source>
</evidence>
<keyword evidence="4 7" id="KW-0812">Transmembrane</keyword>